<dbReference type="Proteomes" id="UP000030645">
    <property type="component" value="Unassembled WGS sequence"/>
</dbReference>
<dbReference type="GO" id="GO:0016020">
    <property type="term" value="C:membrane"/>
    <property type="evidence" value="ECO:0007669"/>
    <property type="project" value="UniProtKB-SubCell"/>
</dbReference>
<evidence type="ECO:0000256" key="2">
    <source>
        <dbReference type="ARBA" id="ARBA00022448"/>
    </source>
</evidence>
<evidence type="ECO:0000256" key="6">
    <source>
        <dbReference type="ARBA" id="ARBA00023136"/>
    </source>
</evidence>
<organism evidence="9 10">
    <name type="scientific">Morus notabilis</name>
    <dbReference type="NCBI Taxonomy" id="981085"/>
    <lineage>
        <taxon>Eukaryota</taxon>
        <taxon>Viridiplantae</taxon>
        <taxon>Streptophyta</taxon>
        <taxon>Embryophyta</taxon>
        <taxon>Tracheophyta</taxon>
        <taxon>Spermatophyta</taxon>
        <taxon>Magnoliopsida</taxon>
        <taxon>eudicotyledons</taxon>
        <taxon>Gunneridae</taxon>
        <taxon>Pentapetalae</taxon>
        <taxon>rosids</taxon>
        <taxon>fabids</taxon>
        <taxon>Rosales</taxon>
        <taxon>Moraceae</taxon>
        <taxon>Moreae</taxon>
        <taxon>Morus</taxon>
    </lineage>
</organism>
<evidence type="ECO:0000313" key="9">
    <source>
        <dbReference type="EMBL" id="EXB77048.1"/>
    </source>
</evidence>
<keyword evidence="3 7" id="KW-0812">Transmembrane</keyword>
<feature type="domain" description="Cytochrome b561" evidence="8">
    <location>
        <begin position="8"/>
        <end position="213"/>
    </location>
</feature>
<gene>
    <name evidence="9" type="ORF">L484_014174</name>
</gene>
<dbReference type="EMBL" id="KE344740">
    <property type="protein sequence ID" value="EXB77048.1"/>
    <property type="molecule type" value="Genomic_DNA"/>
</dbReference>
<keyword evidence="10" id="KW-1185">Reference proteome</keyword>
<dbReference type="eggNOG" id="KOG4293">
    <property type="taxonomic scope" value="Eukaryota"/>
</dbReference>
<dbReference type="SMART" id="SM00665">
    <property type="entry name" value="B561"/>
    <property type="match status" value="1"/>
</dbReference>
<dbReference type="PANTHER" id="PTHR23130:SF153">
    <property type="entry name" value="CYTOCHROME B561 DOMAIN-CONTAINING PROTEIN"/>
    <property type="match status" value="1"/>
</dbReference>
<feature type="transmembrane region" description="Helical" evidence="7">
    <location>
        <begin position="186"/>
        <end position="207"/>
    </location>
</feature>
<name>W9RJV8_9ROSA</name>
<dbReference type="PROSITE" id="PS50939">
    <property type="entry name" value="CYTOCHROME_B561"/>
    <property type="match status" value="1"/>
</dbReference>
<keyword evidence="2" id="KW-0813">Transport</keyword>
<dbReference type="CDD" id="cd08760">
    <property type="entry name" value="Cyt_b561_FRRS1_like"/>
    <property type="match status" value="1"/>
</dbReference>
<feature type="transmembrane region" description="Helical" evidence="7">
    <location>
        <begin position="48"/>
        <end position="68"/>
    </location>
</feature>
<dbReference type="AlphaFoldDB" id="W9RJV8"/>
<feature type="transmembrane region" description="Helical" evidence="7">
    <location>
        <begin position="88"/>
        <end position="107"/>
    </location>
</feature>
<reference evidence="10" key="1">
    <citation type="submission" date="2013-01" db="EMBL/GenBank/DDBJ databases">
        <title>Draft Genome Sequence of a Mulberry Tree, Morus notabilis C.K. Schneid.</title>
        <authorList>
            <person name="He N."/>
            <person name="Zhao S."/>
        </authorList>
    </citation>
    <scope>NUCLEOTIDE SEQUENCE</scope>
</reference>
<evidence type="ECO:0000259" key="8">
    <source>
        <dbReference type="PROSITE" id="PS50939"/>
    </source>
</evidence>
<feature type="transmembrane region" description="Helical" evidence="7">
    <location>
        <begin position="119"/>
        <end position="138"/>
    </location>
</feature>
<keyword evidence="4" id="KW-0249">Electron transport</keyword>
<evidence type="ECO:0000256" key="4">
    <source>
        <dbReference type="ARBA" id="ARBA00022982"/>
    </source>
</evidence>
<feature type="transmembrane region" description="Helical" evidence="7">
    <location>
        <begin position="153"/>
        <end position="174"/>
    </location>
</feature>
<comment type="subcellular location">
    <subcellularLocation>
        <location evidence="1">Membrane</location>
    </subcellularLocation>
</comment>
<keyword evidence="5 7" id="KW-1133">Transmembrane helix</keyword>
<accession>W9RJV8</accession>
<evidence type="ECO:0000256" key="5">
    <source>
        <dbReference type="ARBA" id="ARBA00022989"/>
    </source>
</evidence>
<protein>
    <recommendedName>
        <fullName evidence="8">Cytochrome b561 domain-containing protein</fullName>
    </recommendedName>
</protein>
<dbReference type="STRING" id="981085.W9RJV8"/>
<sequence>MEPKMQLVAHYDSSVDQRVEDTDVTTNLRSWHGRSTPHHRHLKSAHRILIIVGWGTLLPVGVVIARYFQKYPMQWNEWYSFHIMFQSTGYVLGTIGWLIGILAGITSPKQLHADKPDRILGIIIFTFTTIQMLAFTWQPKKLEQGEEHYYRKGWVICHHFLGYVLIALIIAEIFQGIKDQRHATNWKWIYVGILGVLGLIVISLEILRWVRSKIFGEAIRLNSNMYTSSP</sequence>
<proteinExistence type="predicted"/>
<evidence type="ECO:0000256" key="3">
    <source>
        <dbReference type="ARBA" id="ARBA00022692"/>
    </source>
</evidence>
<dbReference type="Gene3D" id="1.20.120.1770">
    <property type="match status" value="1"/>
</dbReference>
<keyword evidence="6 7" id="KW-0472">Membrane</keyword>
<evidence type="ECO:0000256" key="7">
    <source>
        <dbReference type="SAM" id="Phobius"/>
    </source>
</evidence>
<dbReference type="InterPro" id="IPR006593">
    <property type="entry name" value="Cyt_b561/ferric_Rdtase_TM"/>
</dbReference>
<evidence type="ECO:0000313" key="10">
    <source>
        <dbReference type="Proteomes" id="UP000030645"/>
    </source>
</evidence>
<evidence type="ECO:0000256" key="1">
    <source>
        <dbReference type="ARBA" id="ARBA00004370"/>
    </source>
</evidence>
<dbReference type="PANTHER" id="PTHR23130">
    <property type="entry name" value="CYTOCHROME B561 AND DOMON DOMAIN-CONTAINING PROTEIN"/>
    <property type="match status" value="1"/>
</dbReference>